<dbReference type="RefSeq" id="WP_196604709.1">
    <property type="nucleotide sequence ID" value="NZ_CP116940.1"/>
</dbReference>
<accession>A0ABT9Y7Z6</accession>
<reference evidence="2 3" key="1">
    <citation type="submission" date="2023-07" db="EMBL/GenBank/DDBJ databases">
        <title>Genomic Encyclopedia of Type Strains, Phase IV (KMG-IV): sequencing the most valuable type-strain genomes for metagenomic binning, comparative biology and taxonomic classification.</title>
        <authorList>
            <person name="Goeker M."/>
        </authorList>
    </citation>
    <scope>NUCLEOTIDE SEQUENCE [LARGE SCALE GENOMIC DNA]</scope>
    <source>
        <strain evidence="2 3">DSM 16980</strain>
    </source>
</reference>
<name>A0ABT9Y7Z6_9FIRM</name>
<gene>
    <name evidence="2" type="ORF">J2S01_001550</name>
</gene>
<feature type="domain" description="DUF7014" evidence="1">
    <location>
        <begin position="21"/>
        <end position="141"/>
    </location>
</feature>
<evidence type="ECO:0000313" key="2">
    <source>
        <dbReference type="EMBL" id="MDQ0203831.1"/>
    </source>
</evidence>
<evidence type="ECO:0000259" key="1">
    <source>
        <dbReference type="Pfam" id="PF22809"/>
    </source>
</evidence>
<dbReference type="InterPro" id="IPR054280">
    <property type="entry name" value="DUF7014"/>
</dbReference>
<organism evidence="2 3">
    <name type="scientific">Pectinatus haikarae</name>
    <dbReference type="NCBI Taxonomy" id="349096"/>
    <lineage>
        <taxon>Bacteria</taxon>
        <taxon>Bacillati</taxon>
        <taxon>Bacillota</taxon>
        <taxon>Negativicutes</taxon>
        <taxon>Selenomonadales</taxon>
        <taxon>Selenomonadaceae</taxon>
        <taxon>Pectinatus</taxon>
    </lineage>
</organism>
<keyword evidence="3" id="KW-1185">Reference proteome</keyword>
<dbReference type="EMBL" id="JAUSUE010000009">
    <property type="protein sequence ID" value="MDQ0203831.1"/>
    <property type="molecule type" value="Genomic_DNA"/>
</dbReference>
<sequence>METNLQHTFMASAVKILTKYEFNDVINNILEAQEYYSKKNYQETISNSLLALDNTMKYICISKKWIVSLNSGTKLINIICNSKLIPGYMQTQYTSLSNILKINISSLKKSKPLKPSSDIPEYFAVFALQSTIASIIFLMNAFEDSNKY</sequence>
<protein>
    <recommendedName>
        <fullName evidence="1">DUF7014 domain-containing protein</fullName>
    </recommendedName>
</protein>
<proteinExistence type="predicted"/>
<evidence type="ECO:0000313" key="3">
    <source>
        <dbReference type="Proteomes" id="UP001239167"/>
    </source>
</evidence>
<comment type="caution">
    <text evidence="2">The sequence shown here is derived from an EMBL/GenBank/DDBJ whole genome shotgun (WGS) entry which is preliminary data.</text>
</comment>
<dbReference type="Pfam" id="PF22809">
    <property type="entry name" value="DUF7014"/>
    <property type="match status" value="1"/>
</dbReference>
<dbReference type="Proteomes" id="UP001239167">
    <property type="component" value="Unassembled WGS sequence"/>
</dbReference>